<evidence type="ECO:0000313" key="3">
    <source>
        <dbReference type="EMBL" id="KAK9221159.1"/>
    </source>
</evidence>
<evidence type="ECO:0000313" key="4">
    <source>
        <dbReference type="Proteomes" id="UP001428341"/>
    </source>
</evidence>
<comment type="caution">
    <text evidence="3">The sequence shown here is derived from an EMBL/GenBank/DDBJ whole genome shotgun (WGS) entry which is preliminary data.</text>
</comment>
<feature type="chain" id="PRO_5042905204" description="Bifunctional inhibitor/plant lipid transfer protein/seed storage helical domain-containing protein" evidence="1">
    <location>
        <begin position="29"/>
        <end position="115"/>
    </location>
</feature>
<keyword evidence="4" id="KW-1185">Reference proteome</keyword>
<dbReference type="SUPFAM" id="SSF47699">
    <property type="entry name" value="Bifunctional inhibitor/lipid-transfer protein/seed storage 2S albumin"/>
    <property type="match status" value="1"/>
</dbReference>
<dbReference type="EMBL" id="JBCGBO010000002">
    <property type="protein sequence ID" value="KAK9221159.1"/>
    <property type="molecule type" value="Genomic_DNA"/>
</dbReference>
<dbReference type="Pfam" id="PF14368">
    <property type="entry name" value="LTP_2"/>
    <property type="match status" value="1"/>
</dbReference>
<dbReference type="Proteomes" id="UP001428341">
    <property type="component" value="Unassembled WGS sequence"/>
</dbReference>
<reference evidence="3 4" key="1">
    <citation type="submission" date="2024-05" db="EMBL/GenBank/DDBJ databases">
        <title>Haplotype-resolved chromosome-level genome assembly of Huyou (Citrus changshanensis).</title>
        <authorList>
            <person name="Miao C."/>
            <person name="Chen W."/>
            <person name="Wu Y."/>
            <person name="Wang L."/>
            <person name="Zhao S."/>
            <person name="Grierson D."/>
            <person name="Xu C."/>
            <person name="Chen K."/>
        </authorList>
    </citation>
    <scope>NUCLEOTIDE SEQUENCE [LARGE SCALE GENOMIC DNA]</scope>
    <source>
        <strain evidence="3">01-14</strain>
        <tissue evidence="3">Leaf</tissue>
    </source>
</reference>
<accession>A0AAP0QZX3</accession>
<name>A0AAP0QZX3_9ROSI</name>
<gene>
    <name evidence="3" type="ORF">WN944_009584</name>
</gene>
<feature type="signal peptide" evidence="1">
    <location>
        <begin position="1"/>
        <end position="28"/>
    </location>
</feature>
<dbReference type="InterPro" id="IPR036312">
    <property type="entry name" value="Bifun_inhib/LTP/seed_sf"/>
</dbReference>
<feature type="domain" description="Bifunctional inhibitor/plant lipid transfer protein/seed storage helical" evidence="2">
    <location>
        <begin position="10"/>
        <end position="104"/>
    </location>
</feature>
<keyword evidence="1" id="KW-0732">Signal</keyword>
<organism evidence="3 4">
    <name type="scientific">Citrus x changshan-huyou</name>
    <dbReference type="NCBI Taxonomy" id="2935761"/>
    <lineage>
        <taxon>Eukaryota</taxon>
        <taxon>Viridiplantae</taxon>
        <taxon>Streptophyta</taxon>
        <taxon>Embryophyta</taxon>
        <taxon>Tracheophyta</taxon>
        <taxon>Spermatophyta</taxon>
        <taxon>Magnoliopsida</taxon>
        <taxon>eudicotyledons</taxon>
        <taxon>Gunneridae</taxon>
        <taxon>Pentapetalae</taxon>
        <taxon>rosids</taxon>
        <taxon>malvids</taxon>
        <taxon>Sapindales</taxon>
        <taxon>Rutaceae</taxon>
        <taxon>Aurantioideae</taxon>
        <taxon>Citrus</taxon>
    </lineage>
</organism>
<dbReference type="PANTHER" id="PTHR33286:SF1">
    <property type="entry name" value="OS01G0800600 PROTEIN"/>
    <property type="match status" value="1"/>
</dbReference>
<dbReference type="InterPro" id="IPR044741">
    <property type="entry name" value="NsLTP-like"/>
</dbReference>
<dbReference type="Gene3D" id="1.10.110.10">
    <property type="entry name" value="Plant lipid-transfer and hydrophobic proteins"/>
    <property type="match status" value="1"/>
</dbReference>
<dbReference type="PANTHER" id="PTHR33286">
    <property type="entry name" value="BIFUNCTIONAL INHIBITOR/LIPID-TRANSFER PROTEIN/SEED STORAGE 2S ALBUMIN SUPERFAMILY PROTEIN"/>
    <property type="match status" value="1"/>
</dbReference>
<dbReference type="AlphaFoldDB" id="A0AAP0QZX3"/>
<evidence type="ECO:0000256" key="1">
    <source>
        <dbReference type="SAM" id="SignalP"/>
    </source>
</evidence>
<proteinExistence type="predicted"/>
<protein>
    <recommendedName>
        <fullName evidence="2">Bifunctional inhibitor/plant lipid transfer protein/seed storage helical domain-containing protein</fullName>
    </recommendedName>
</protein>
<dbReference type="CDD" id="cd04660">
    <property type="entry name" value="nsLTP_like"/>
    <property type="match status" value="1"/>
</dbReference>
<dbReference type="InterPro" id="IPR016140">
    <property type="entry name" value="Bifunc_inhib/LTP/seed_store"/>
</dbReference>
<evidence type="ECO:0000259" key="2">
    <source>
        <dbReference type="Pfam" id="PF14368"/>
    </source>
</evidence>
<sequence>MGSINTRLVLAMAVIVGTLIFNNLQVSAQCGGSIPQLIAQCSQFVKIEGPKVPPSPGCCTAVKGADIPCVCGLVTREVEKIISMEKVVFVARKCGLTVKPGLKCGSYTVPPKRLT</sequence>